<keyword evidence="1" id="KW-1133">Transmembrane helix</keyword>
<dbReference type="Proteomes" id="UP000468327">
    <property type="component" value="Unassembled WGS sequence"/>
</dbReference>
<sequence>MTTVVSSVKDVKDSRISVQVAVISMLLVPVAGVSCLLFPSLAEEALPWYLGVPMVVSAIGSIVAVARERDADAGRESLGSAIVLCVLGLVIIVHGANSTVFIGIVWGLLGLQKAARTFDGIFSDIRHKRPFAVALAFCVLQFVLSVLLILNPFANIEHHLIVLGIELILYPFKLHREHGKLKVEAEA</sequence>
<dbReference type="EMBL" id="WPOC01000005">
    <property type="protein sequence ID" value="MVN14673.1"/>
    <property type="molecule type" value="Genomic_DNA"/>
</dbReference>
<protein>
    <recommendedName>
        <fullName evidence="4">DUF308 domain-containing protein</fullName>
    </recommendedName>
</protein>
<feature type="transmembrane region" description="Helical" evidence="1">
    <location>
        <begin position="16"/>
        <end position="39"/>
    </location>
</feature>
<proteinExistence type="predicted"/>
<feature type="transmembrane region" description="Helical" evidence="1">
    <location>
        <begin position="131"/>
        <end position="150"/>
    </location>
</feature>
<evidence type="ECO:0000313" key="3">
    <source>
        <dbReference type="Proteomes" id="UP000468327"/>
    </source>
</evidence>
<dbReference type="AlphaFoldDB" id="A0A6N8IIL9"/>
<dbReference type="InterPro" id="IPR005325">
    <property type="entry name" value="DUF308_memb"/>
</dbReference>
<feature type="transmembrane region" description="Helical" evidence="1">
    <location>
        <begin position="78"/>
        <end position="111"/>
    </location>
</feature>
<evidence type="ECO:0008006" key="4">
    <source>
        <dbReference type="Google" id="ProtNLM"/>
    </source>
</evidence>
<accession>A0A6N8IIL9</accession>
<dbReference type="Pfam" id="PF03729">
    <property type="entry name" value="DUF308"/>
    <property type="match status" value="1"/>
</dbReference>
<keyword evidence="1" id="KW-0812">Transmembrane</keyword>
<keyword evidence="1" id="KW-0472">Membrane</keyword>
<feature type="transmembrane region" description="Helical" evidence="1">
    <location>
        <begin position="46"/>
        <end position="66"/>
    </location>
</feature>
<evidence type="ECO:0000313" key="2">
    <source>
        <dbReference type="EMBL" id="MVN14673.1"/>
    </source>
</evidence>
<reference evidence="2 3" key="1">
    <citation type="submission" date="2019-11" db="EMBL/GenBank/DDBJ databases">
        <title>Whole genome shotgun sequencing (WGS) data from Adlercreutzia equolifaciens ResAG-91, Eggerthella lenta MRI-F36, MRI-F37, MRI-F40, ResAG-49, ResAG-88, ResAG-121, ResAG-145, and Gordonibacter sp. ResAG-5, ResAG-26, ResAG-43, ResAG-50, ResAG-59.</title>
        <authorList>
            <person name="Stoll D.A."/>
            <person name="Danylec N."/>
            <person name="Franz C.M.A.P."/>
            <person name="Huch M."/>
        </authorList>
    </citation>
    <scope>NUCLEOTIDE SEQUENCE [LARGE SCALE GENOMIC DNA]</scope>
    <source>
        <strain evidence="2 3">ResAG-59</strain>
    </source>
</reference>
<dbReference type="RefSeq" id="WP_087189827.1">
    <property type="nucleotide sequence ID" value="NZ_DBEZYS010000067.1"/>
</dbReference>
<name>A0A6N8IIL9_9ACTN</name>
<keyword evidence="3" id="KW-1185">Reference proteome</keyword>
<comment type="caution">
    <text evidence="2">The sequence shown here is derived from an EMBL/GenBank/DDBJ whole genome shotgun (WGS) entry which is preliminary data.</text>
</comment>
<gene>
    <name evidence="2" type="ORF">GO738_04770</name>
</gene>
<evidence type="ECO:0000256" key="1">
    <source>
        <dbReference type="SAM" id="Phobius"/>
    </source>
</evidence>
<organism evidence="2 3">
    <name type="scientific">Gordonibacter urolithinfaciens</name>
    <dbReference type="NCBI Taxonomy" id="1335613"/>
    <lineage>
        <taxon>Bacteria</taxon>
        <taxon>Bacillati</taxon>
        <taxon>Actinomycetota</taxon>
        <taxon>Coriobacteriia</taxon>
        <taxon>Eggerthellales</taxon>
        <taxon>Eggerthellaceae</taxon>
        <taxon>Gordonibacter</taxon>
    </lineage>
</organism>